<accession>A0A8C7T7J7</accession>
<evidence type="ECO:0000256" key="5">
    <source>
        <dbReference type="ARBA" id="ARBA00022801"/>
    </source>
</evidence>
<dbReference type="Proteomes" id="UP000694395">
    <property type="component" value="Chromosome 13"/>
</dbReference>
<evidence type="ECO:0000259" key="11">
    <source>
        <dbReference type="PROSITE" id="PS50222"/>
    </source>
</evidence>
<dbReference type="SMART" id="SM00720">
    <property type="entry name" value="calpain_III"/>
    <property type="match status" value="1"/>
</dbReference>
<organism evidence="12 13">
    <name type="scientific">Oncorhynchus mykiss</name>
    <name type="common">Rainbow trout</name>
    <name type="synonym">Salmo gairdneri</name>
    <dbReference type="NCBI Taxonomy" id="8022"/>
    <lineage>
        <taxon>Eukaryota</taxon>
        <taxon>Metazoa</taxon>
        <taxon>Chordata</taxon>
        <taxon>Craniata</taxon>
        <taxon>Vertebrata</taxon>
        <taxon>Euteleostomi</taxon>
        <taxon>Actinopterygii</taxon>
        <taxon>Neopterygii</taxon>
        <taxon>Teleostei</taxon>
        <taxon>Protacanthopterygii</taxon>
        <taxon>Salmoniformes</taxon>
        <taxon>Salmonidae</taxon>
        <taxon>Salmoninae</taxon>
        <taxon>Oncorhynchus</taxon>
    </lineage>
</organism>
<dbReference type="SUPFAM" id="SSF47473">
    <property type="entry name" value="EF-hand"/>
    <property type="match status" value="1"/>
</dbReference>
<dbReference type="InterPro" id="IPR000169">
    <property type="entry name" value="Pept_cys_AS"/>
</dbReference>
<dbReference type="Ensembl" id="ENSOMYT00000086516.2">
    <property type="protein sequence ID" value="ENSOMYP00000079386.2"/>
    <property type="gene ID" value="ENSOMYG00000035711.2"/>
</dbReference>
<evidence type="ECO:0000256" key="7">
    <source>
        <dbReference type="ARBA" id="ARBA00022837"/>
    </source>
</evidence>
<dbReference type="InterPro" id="IPR038765">
    <property type="entry name" value="Papain-like_cys_pep_sf"/>
</dbReference>
<dbReference type="InterPro" id="IPR022684">
    <property type="entry name" value="Calpain_cysteine_protease"/>
</dbReference>
<comment type="similarity">
    <text evidence="1">Belongs to the peptidase C2 family.</text>
</comment>
<dbReference type="Pfam" id="PF01067">
    <property type="entry name" value="Calpain_III"/>
    <property type="match status" value="1"/>
</dbReference>
<evidence type="ECO:0000256" key="6">
    <source>
        <dbReference type="ARBA" id="ARBA00022807"/>
    </source>
</evidence>
<dbReference type="InterPro" id="IPR011992">
    <property type="entry name" value="EF-hand-dom_pair"/>
</dbReference>
<evidence type="ECO:0000256" key="4">
    <source>
        <dbReference type="ARBA" id="ARBA00022737"/>
    </source>
</evidence>
<dbReference type="GO" id="GO:0005737">
    <property type="term" value="C:cytoplasm"/>
    <property type="evidence" value="ECO:0007669"/>
    <property type="project" value="TreeGrafter"/>
</dbReference>
<dbReference type="SMART" id="SM00230">
    <property type="entry name" value="CysPc"/>
    <property type="match status" value="1"/>
</dbReference>
<dbReference type="PROSITE" id="PS00018">
    <property type="entry name" value="EF_HAND_1"/>
    <property type="match status" value="1"/>
</dbReference>
<evidence type="ECO:0000313" key="13">
    <source>
        <dbReference type="Proteomes" id="UP000694395"/>
    </source>
</evidence>
<keyword evidence="2 9" id="KW-0645">Protease</keyword>
<dbReference type="PROSITE" id="PS00139">
    <property type="entry name" value="THIOL_PROTEASE_CYS"/>
    <property type="match status" value="1"/>
</dbReference>
<sequence>LKMPAKSISTQADGKTFEQLRQECLQKKKLFEDPDFPACDSSLYYSQSVPINFEWKRPGELCENPEFIVGGADRTDICQGALGDCWLLAAIASLTLHKETLARVVPNDQGFDRSYAGIFHFQFWQHNRWLDVVVDDRLPAVRNRLVLLHSASNNEFWSALLEKAYAKLNGSYESLKGGSTLEAMEDFTGGVGETYETKSAPTDLFNIMKKAYDRGSMMGCSIDITSSAESEAQTASGLVKGHAYSITGLEEVNYRGKKVKLIRIRNPWGQVEWNGAWSDESREWNVIDSSEKKRILQNSMDDGEFWMEFEDFKANYDKIEICNLTPDSLTDDTKRKWEVNMFEGNWIRGSTAGGCRNFIDTFWTNPQFKLTLLHADDNNDKCSVVIALMQKNRRALRKEGLDLQTIGIHCYFVNHKVTHSLFEGSLKTCPSLSLLPQAPADEDHLGKDFFRYNGSKARSKTYINVREISERFTLPPGNYLLVPTTFQPHDEADFIIRIFSEKAAGTMYDIYGWEYCLSIQVDNSGQLEFQEFKVFWEKMKKWIMLFISYDTDRSGKMSSYELRIALKAAGMHLNTKLLQLLGLRFADENYDIDFDDYLTCIVRLENMFSEYQGTVPPYGIYLLK</sequence>
<dbReference type="Gene3D" id="3.90.70.10">
    <property type="entry name" value="Cysteine proteinases"/>
    <property type="match status" value="1"/>
</dbReference>
<dbReference type="GO" id="GO:0004198">
    <property type="term" value="F:calcium-dependent cysteine-type endopeptidase activity"/>
    <property type="evidence" value="ECO:0007669"/>
    <property type="project" value="InterPro"/>
</dbReference>
<reference evidence="12" key="2">
    <citation type="submission" date="2025-08" db="UniProtKB">
        <authorList>
            <consortium name="Ensembl"/>
        </authorList>
    </citation>
    <scope>IDENTIFICATION</scope>
</reference>
<dbReference type="PRINTS" id="PR00704">
    <property type="entry name" value="CALPAIN"/>
</dbReference>
<dbReference type="SUPFAM" id="SSF49758">
    <property type="entry name" value="Calpain large subunit, middle domain (domain III)"/>
    <property type="match status" value="1"/>
</dbReference>
<protein>
    <submittedName>
        <fullName evidence="12">Calpain 9</fullName>
    </submittedName>
</protein>
<evidence type="ECO:0000256" key="2">
    <source>
        <dbReference type="ARBA" id="ARBA00022670"/>
    </source>
</evidence>
<dbReference type="GO" id="GO:0006508">
    <property type="term" value="P:proteolysis"/>
    <property type="evidence" value="ECO:0007669"/>
    <property type="project" value="UniProtKB-KW"/>
</dbReference>
<evidence type="ECO:0000256" key="9">
    <source>
        <dbReference type="PROSITE-ProRule" id="PRU00239"/>
    </source>
</evidence>
<feature type="active site" evidence="8 9">
    <location>
        <position position="242"/>
    </location>
</feature>
<dbReference type="Gene3D" id="1.10.238.10">
    <property type="entry name" value="EF-hand"/>
    <property type="match status" value="1"/>
</dbReference>
<dbReference type="Gene3D" id="2.60.120.380">
    <property type="match status" value="1"/>
</dbReference>
<evidence type="ECO:0000256" key="1">
    <source>
        <dbReference type="ARBA" id="ARBA00007623"/>
    </source>
</evidence>
<evidence type="ECO:0000256" key="3">
    <source>
        <dbReference type="ARBA" id="ARBA00022723"/>
    </source>
</evidence>
<dbReference type="InterPro" id="IPR022683">
    <property type="entry name" value="Calpain_III"/>
</dbReference>
<dbReference type="InterPro" id="IPR018247">
    <property type="entry name" value="EF_Hand_1_Ca_BS"/>
</dbReference>
<keyword evidence="13" id="KW-1185">Reference proteome</keyword>
<dbReference type="CDD" id="cd00214">
    <property type="entry name" value="Calpain_III"/>
    <property type="match status" value="1"/>
</dbReference>
<keyword evidence="5 9" id="KW-0378">Hydrolase</keyword>
<reference evidence="12" key="1">
    <citation type="submission" date="2020-07" db="EMBL/GenBank/DDBJ databases">
        <title>A long reads based de novo assembly of the rainbow trout Arlee double haploid line genome.</title>
        <authorList>
            <person name="Gao G."/>
            <person name="Palti Y."/>
        </authorList>
    </citation>
    <scope>NUCLEOTIDE SEQUENCE [LARGE SCALE GENOMIC DNA]</scope>
</reference>
<dbReference type="GeneTree" id="ENSGT00940000158966"/>
<keyword evidence="6 9" id="KW-0788">Thiol protease</keyword>
<feature type="domain" description="EF-hand" evidence="11">
    <location>
        <begin position="537"/>
        <end position="572"/>
    </location>
</feature>
<dbReference type="PANTHER" id="PTHR10183">
    <property type="entry name" value="CALPAIN"/>
    <property type="match status" value="1"/>
</dbReference>
<dbReference type="InterPro" id="IPR033883">
    <property type="entry name" value="C2_III"/>
</dbReference>
<dbReference type="InterPro" id="IPR002048">
    <property type="entry name" value="EF_hand_dom"/>
</dbReference>
<keyword evidence="7" id="KW-0106">Calcium</keyword>
<evidence type="ECO:0000259" key="10">
    <source>
        <dbReference type="PROSITE" id="PS50203"/>
    </source>
</evidence>
<dbReference type="PROSITE" id="PS50203">
    <property type="entry name" value="CALPAIN_CAT"/>
    <property type="match status" value="1"/>
</dbReference>
<dbReference type="CDD" id="cd00044">
    <property type="entry name" value="CysPc"/>
    <property type="match status" value="1"/>
</dbReference>
<dbReference type="Pfam" id="PF00648">
    <property type="entry name" value="Peptidase_C2"/>
    <property type="match status" value="1"/>
</dbReference>
<name>A0A8C7T7J7_ONCMY</name>
<dbReference type="FunFam" id="2.60.120.380:FF:000001">
    <property type="entry name" value="Calpain-1 catalytic subunit"/>
    <property type="match status" value="1"/>
</dbReference>
<dbReference type="FunFam" id="3.90.70.10:FF:000001">
    <property type="entry name" value="Calpain-1 catalytic subunit"/>
    <property type="match status" value="1"/>
</dbReference>
<dbReference type="PROSITE" id="PS50222">
    <property type="entry name" value="EF_HAND_2"/>
    <property type="match status" value="1"/>
</dbReference>
<evidence type="ECO:0000313" key="12">
    <source>
        <dbReference type="Ensembl" id="ENSOMYP00000079386.2"/>
    </source>
</evidence>
<keyword evidence="3" id="KW-0479">Metal-binding</keyword>
<dbReference type="SUPFAM" id="SSF54001">
    <property type="entry name" value="Cysteine proteinases"/>
    <property type="match status" value="1"/>
</dbReference>
<feature type="domain" description="Calpain catalytic" evidence="10">
    <location>
        <begin position="30"/>
        <end position="325"/>
    </location>
</feature>
<dbReference type="AlphaFoldDB" id="A0A8C7T7J7"/>
<dbReference type="InterPro" id="IPR001300">
    <property type="entry name" value="Peptidase_C2_calpain_cat"/>
</dbReference>
<dbReference type="PANTHER" id="PTHR10183:SF385">
    <property type="entry name" value="CALPAIN-9"/>
    <property type="match status" value="1"/>
</dbReference>
<evidence type="ECO:0000256" key="8">
    <source>
        <dbReference type="PIRSR" id="PIRSR622684-1"/>
    </source>
</evidence>
<dbReference type="InterPro" id="IPR022682">
    <property type="entry name" value="Calpain_domain_III"/>
</dbReference>
<dbReference type="GO" id="GO:0005509">
    <property type="term" value="F:calcium ion binding"/>
    <property type="evidence" value="ECO:0007669"/>
    <property type="project" value="InterPro"/>
</dbReference>
<keyword evidence="4" id="KW-0677">Repeat</keyword>
<feature type="active site" evidence="8 9">
    <location>
        <position position="85"/>
    </location>
</feature>
<proteinExistence type="inferred from homology"/>
<reference evidence="12" key="3">
    <citation type="submission" date="2025-09" db="UniProtKB">
        <authorList>
            <consortium name="Ensembl"/>
        </authorList>
    </citation>
    <scope>IDENTIFICATION</scope>
</reference>
<dbReference type="InterPro" id="IPR036213">
    <property type="entry name" value="Calpain_III_sf"/>
</dbReference>
<feature type="active site" evidence="8 9">
    <location>
        <position position="266"/>
    </location>
</feature>